<dbReference type="InterPro" id="IPR014038">
    <property type="entry name" value="EF1B_bsu/dsu_GNE"/>
</dbReference>
<dbReference type="SMART" id="SM00888">
    <property type="entry name" value="EF1_GNE"/>
    <property type="match status" value="1"/>
</dbReference>
<evidence type="ECO:0000313" key="12">
    <source>
        <dbReference type="Proteomes" id="UP000246004"/>
    </source>
</evidence>
<evidence type="ECO:0000256" key="7">
    <source>
        <dbReference type="HAMAP-Rule" id="MF_00043"/>
    </source>
</evidence>
<evidence type="ECO:0000256" key="3">
    <source>
        <dbReference type="ARBA" id="ARBA00017600"/>
    </source>
</evidence>
<dbReference type="OrthoDB" id="84643at2157"/>
<evidence type="ECO:0000256" key="2">
    <source>
        <dbReference type="ARBA" id="ARBA00007411"/>
    </source>
</evidence>
<dbReference type="NCBIfam" id="TIGR00489">
    <property type="entry name" value="aEF-1_beta"/>
    <property type="match status" value="1"/>
</dbReference>
<evidence type="ECO:0000313" key="11">
    <source>
        <dbReference type="Proteomes" id="UP000217528"/>
    </source>
</evidence>
<dbReference type="PANTHER" id="PTHR39647">
    <property type="entry name" value="ELONGATION FACTOR 1-BETA"/>
    <property type="match status" value="1"/>
</dbReference>
<comment type="caution">
    <text evidence="9">The sequence shown here is derived from an EMBL/GenBank/DDBJ whole genome shotgun (WGS) entry which is preliminary data.</text>
</comment>
<reference evidence="9 11" key="2">
    <citation type="journal article" date="2017" name="BMC Genomics">
        <title>Genomic analysis of methanogenic archaea reveals a shift towards energy conservation.</title>
        <authorList>
            <person name="Gilmore S.P."/>
            <person name="Henske J.K."/>
            <person name="Sexton J.A."/>
            <person name="Solomon K.V."/>
            <person name="Seppala S."/>
            <person name="Yoo J.I."/>
            <person name="Huyett L.M."/>
            <person name="Pressman A."/>
            <person name="Cogan J.Z."/>
            <person name="Kivenson V."/>
            <person name="Peng X."/>
            <person name="Tan Y."/>
            <person name="Valentine D.L."/>
            <person name="O'Malley M.A."/>
        </authorList>
    </citation>
    <scope>NUCLEOTIDE SEQUENCE [LARGE SCALE GENOMIC DNA]</scope>
    <source>
        <strain evidence="9 11">1R-7</strain>
    </source>
</reference>
<dbReference type="RefSeq" id="WP_095609147.1">
    <property type="nucleotide sequence ID" value="NZ_CAUHCB010000003.1"/>
</dbReference>
<keyword evidence="5 7" id="KW-0648">Protein biosynthesis</keyword>
<proteinExistence type="inferred from homology"/>
<dbReference type="Pfam" id="PF00736">
    <property type="entry name" value="EF1_GNE"/>
    <property type="match status" value="1"/>
</dbReference>
<comment type="similarity">
    <text evidence="2 7">Belongs to the EF-1-beta/EF-1-delta family.</text>
</comment>
<dbReference type="PIRSF" id="PIRSF006521">
    <property type="entry name" value="Transl_elong_EF1B_B_arc"/>
    <property type="match status" value="1"/>
</dbReference>
<dbReference type="CDD" id="cd00292">
    <property type="entry name" value="EF1B"/>
    <property type="match status" value="1"/>
</dbReference>
<protein>
    <recommendedName>
        <fullName evidence="3 7">Elongation factor 1-beta</fullName>
        <shortName evidence="7">EF-1-beta</shortName>
    </recommendedName>
    <alternativeName>
        <fullName evidence="6 7">aEF-1beta</fullName>
    </alternativeName>
</protein>
<gene>
    <name evidence="9" type="primary">ef1B</name>
    <name evidence="7" type="synonym">ef1b</name>
    <name evidence="9" type="ORF">ASJ82_06075</name>
    <name evidence="10" type="ORF">MSCUN_16150</name>
</gene>
<dbReference type="EMBL" id="LMVN01000026">
    <property type="protein sequence ID" value="PAV06717.1"/>
    <property type="molecule type" value="Genomic_DNA"/>
</dbReference>
<keyword evidence="11" id="KW-1185">Reference proteome</keyword>
<evidence type="ECO:0000256" key="1">
    <source>
        <dbReference type="ARBA" id="ARBA00003815"/>
    </source>
</evidence>
<accession>A0A2A2HBI3</accession>
<dbReference type="InterPro" id="IPR014717">
    <property type="entry name" value="Transl_elong_EF1B/ribsomal_bS6"/>
</dbReference>
<dbReference type="NCBIfam" id="NF001670">
    <property type="entry name" value="PRK00435.1"/>
    <property type="match status" value="1"/>
</dbReference>
<evidence type="ECO:0000313" key="9">
    <source>
        <dbReference type="EMBL" id="PAV06717.1"/>
    </source>
</evidence>
<reference evidence="10 12" key="1">
    <citation type="submission" date="2016-04" db="EMBL/GenBank/DDBJ databases">
        <title>Genome sequence of Methanosphaera cuniculi DSM 4103.</title>
        <authorList>
            <person name="Poehlein A."/>
            <person name="Seedorf H."/>
            <person name="Daniel R."/>
        </authorList>
    </citation>
    <scope>NUCLEOTIDE SEQUENCE [LARGE SCALE GENOMIC DNA]</scope>
    <source>
        <strain evidence="10 12">DSM 4103</strain>
    </source>
</reference>
<keyword evidence="4 7" id="KW-0251">Elongation factor</keyword>
<sequence>MSDVAAILKVMPESPEVDLEALKQTIQDTVDSDVLERIEEEPIGFGLVALNVTIVVDDGEGGTEPVEEALANIDDIQSVEVTDVRRLM</sequence>
<evidence type="ECO:0000256" key="4">
    <source>
        <dbReference type="ARBA" id="ARBA00022768"/>
    </source>
</evidence>
<evidence type="ECO:0000259" key="8">
    <source>
        <dbReference type="SMART" id="SM00888"/>
    </source>
</evidence>
<dbReference type="AlphaFoldDB" id="A0A2A2HBI3"/>
<feature type="domain" description="Translation elongation factor EF1B beta/delta subunit guanine nucleotide exchange" evidence="8">
    <location>
        <begin position="3"/>
        <end position="87"/>
    </location>
</feature>
<dbReference type="HAMAP" id="MF_00043">
    <property type="entry name" value="EF1_beta"/>
    <property type="match status" value="1"/>
</dbReference>
<dbReference type="Proteomes" id="UP000217528">
    <property type="component" value="Unassembled WGS sequence"/>
</dbReference>
<dbReference type="PANTHER" id="PTHR39647:SF1">
    <property type="entry name" value="ELONGATION FACTOR 1-BETA"/>
    <property type="match status" value="1"/>
</dbReference>
<name>A0A2A2HBI3_9EURY</name>
<dbReference type="Proteomes" id="UP000246004">
    <property type="component" value="Unassembled WGS sequence"/>
</dbReference>
<dbReference type="Gene3D" id="3.30.70.60">
    <property type="match status" value="1"/>
</dbReference>
<organism evidence="9 11">
    <name type="scientific">Methanosphaera cuniculi</name>
    <dbReference type="NCBI Taxonomy" id="1077256"/>
    <lineage>
        <taxon>Archaea</taxon>
        <taxon>Methanobacteriati</taxon>
        <taxon>Methanobacteriota</taxon>
        <taxon>Methanomada group</taxon>
        <taxon>Methanobacteria</taxon>
        <taxon>Methanobacteriales</taxon>
        <taxon>Methanobacteriaceae</taxon>
        <taxon>Methanosphaera</taxon>
    </lineage>
</organism>
<dbReference type="EMBL" id="LWMS01000048">
    <property type="protein sequence ID" value="PWL07533.1"/>
    <property type="molecule type" value="Genomic_DNA"/>
</dbReference>
<dbReference type="InterPro" id="IPR004542">
    <property type="entry name" value="Transl_elong_EF1B_B_arc"/>
</dbReference>
<dbReference type="InterPro" id="IPR036219">
    <property type="entry name" value="eEF-1beta-like_sf"/>
</dbReference>
<evidence type="ECO:0000256" key="5">
    <source>
        <dbReference type="ARBA" id="ARBA00022917"/>
    </source>
</evidence>
<comment type="function">
    <text evidence="1 7">Promotes the exchange of GDP for GTP in EF-1-alpha/GDP, thus allowing the regeneration of EF-1-alpha/GTP that could then be used to form the ternary complex EF-1-alpha/GTP/AAtRNA.</text>
</comment>
<evidence type="ECO:0000313" key="10">
    <source>
        <dbReference type="EMBL" id="PWL07533.1"/>
    </source>
</evidence>
<dbReference type="SUPFAM" id="SSF54984">
    <property type="entry name" value="eEF-1beta-like"/>
    <property type="match status" value="1"/>
</dbReference>
<evidence type="ECO:0000256" key="6">
    <source>
        <dbReference type="ARBA" id="ARBA00032274"/>
    </source>
</evidence>
<dbReference type="GO" id="GO:0003746">
    <property type="term" value="F:translation elongation factor activity"/>
    <property type="evidence" value="ECO:0007669"/>
    <property type="project" value="UniProtKB-UniRule"/>
</dbReference>